<name>A0A5N5FV68_9ROSA</name>
<keyword evidence="1" id="KW-0808">Transferase</keyword>
<reference evidence="1 2" key="3">
    <citation type="submission" date="2019-11" db="EMBL/GenBank/DDBJ databases">
        <title>A de novo genome assembly of a pear dwarfing rootstock.</title>
        <authorList>
            <person name="Wang F."/>
            <person name="Wang J."/>
            <person name="Li S."/>
            <person name="Zhang Y."/>
            <person name="Fang M."/>
            <person name="Ma L."/>
            <person name="Zhao Y."/>
            <person name="Jiang S."/>
        </authorList>
    </citation>
    <scope>NUCLEOTIDE SEQUENCE [LARGE SCALE GENOMIC DNA]</scope>
    <source>
        <strain evidence="1">S2</strain>
        <tissue evidence="1">Leaf</tissue>
    </source>
</reference>
<accession>A0A5N5FV68</accession>
<keyword evidence="2" id="KW-1185">Reference proteome</keyword>
<reference evidence="2" key="2">
    <citation type="submission" date="2019-10" db="EMBL/GenBank/DDBJ databases">
        <title>A de novo genome assembly of a pear dwarfing rootstock.</title>
        <authorList>
            <person name="Wang F."/>
            <person name="Wang J."/>
            <person name="Li S."/>
            <person name="Zhang Y."/>
            <person name="Fang M."/>
            <person name="Ma L."/>
            <person name="Zhao Y."/>
            <person name="Jiang S."/>
        </authorList>
    </citation>
    <scope>NUCLEOTIDE SEQUENCE [LARGE SCALE GENOMIC DNA]</scope>
</reference>
<dbReference type="EMBL" id="SMOL01000559">
    <property type="protein sequence ID" value="KAB2606787.1"/>
    <property type="molecule type" value="Genomic_DNA"/>
</dbReference>
<dbReference type="GO" id="GO:0016757">
    <property type="term" value="F:glycosyltransferase activity"/>
    <property type="evidence" value="ECO:0007669"/>
    <property type="project" value="UniProtKB-KW"/>
</dbReference>
<proteinExistence type="predicted"/>
<dbReference type="Proteomes" id="UP000327157">
    <property type="component" value="Chromosome 11"/>
</dbReference>
<dbReference type="AlphaFoldDB" id="A0A5N5FV68"/>
<reference evidence="1 2" key="1">
    <citation type="submission" date="2019-09" db="EMBL/GenBank/DDBJ databases">
        <authorList>
            <person name="Ou C."/>
        </authorList>
    </citation>
    <scope>NUCLEOTIDE SEQUENCE [LARGE SCALE GENOMIC DNA]</scope>
    <source>
        <strain evidence="1">S2</strain>
        <tissue evidence="1">Leaf</tissue>
    </source>
</reference>
<keyword evidence="1" id="KW-0328">Glycosyltransferase</keyword>
<evidence type="ECO:0000313" key="1">
    <source>
        <dbReference type="EMBL" id="KAB2606787.1"/>
    </source>
</evidence>
<gene>
    <name evidence="1" type="ORF">D8674_006504</name>
</gene>
<organism evidence="1 2">
    <name type="scientific">Pyrus ussuriensis x Pyrus communis</name>
    <dbReference type="NCBI Taxonomy" id="2448454"/>
    <lineage>
        <taxon>Eukaryota</taxon>
        <taxon>Viridiplantae</taxon>
        <taxon>Streptophyta</taxon>
        <taxon>Embryophyta</taxon>
        <taxon>Tracheophyta</taxon>
        <taxon>Spermatophyta</taxon>
        <taxon>Magnoliopsida</taxon>
        <taxon>eudicotyledons</taxon>
        <taxon>Gunneridae</taxon>
        <taxon>Pentapetalae</taxon>
        <taxon>rosids</taxon>
        <taxon>fabids</taxon>
        <taxon>Rosales</taxon>
        <taxon>Rosaceae</taxon>
        <taxon>Amygdaloideae</taxon>
        <taxon>Maleae</taxon>
        <taxon>Pyrus</taxon>
    </lineage>
</organism>
<protein>
    <submittedName>
        <fullName evidence="1">Alpha-1,3/1,6-mannosyltransferase ALG2</fullName>
    </submittedName>
</protein>
<comment type="caution">
    <text evidence="1">The sequence shown here is derived from an EMBL/GenBank/DDBJ whole genome shotgun (WGS) entry which is preliminary data.</text>
</comment>
<sequence>MLVMWPSFDVILADQVSVVILMQNGITANSQHLRLQKHLSILTQEEFSQLFFIELSM</sequence>
<evidence type="ECO:0000313" key="2">
    <source>
        <dbReference type="Proteomes" id="UP000327157"/>
    </source>
</evidence>